<dbReference type="EMBL" id="CP075584">
    <property type="protein sequence ID" value="WBM80673.1"/>
    <property type="molecule type" value="Genomic_DNA"/>
</dbReference>
<dbReference type="PROSITE" id="PS50011">
    <property type="entry name" value="PROTEIN_KINASE_DOM"/>
    <property type="match status" value="1"/>
</dbReference>
<dbReference type="GO" id="GO:0016301">
    <property type="term" value="F:kinase activity"/>
    <property type="evidence" value="ECO:0007669"/>
    <property type="project" value="UniProtKB-KW"/>
</dbReference>
<name>A0ABY7NDV4_9MICO</name>
<gene>
    <name evidence="2" type="ORF">KIV56_04550</name>
</gene>
<keyword evidence="2" id="KW-0808">Transferase</keyword>
<dbReference type="InterPro" id="IPR000719">
    <property type="entry name" value="Prot_kinase_dom"/>
</dbReference>
<proteinExistence type="predicted"/>
<dbReference type="SMART" id="SM00220">
    <property type="entry name" value="S_TKc"/>
    <property type="match status" value="1"/>
</dbReference>
<dbReference type="Pfam" id="PF00069">
    <property type="entry name" value="Pkinase"/>
    <property type="match status" value="1"/>
</dbReference>
<protein>
    <submittedName>
        <fullName evidence="2">Protein kinase</fullName>
    </submittedName>
</protein>
<accession>A0ABY7NDV4</accession>
<sequence length="386" mass="42389">MVVLKIAADVPQVQKRFERELLAMVANANRHVMPVLDYDSSHSWYAMPYASHSLFETEVPCSIAECVEILEAVAGGLGPLHAQDQVHRDLKPHNILWLDGEEGARWVVADFGIVRNPLGLTTSKLTHAGGLTGSTGWAAPEQYSDAHDATITADVYSLGAIASWLLTGRPPAYGHVTMPLDPRLGAAIRRATRPHAPDRFANLGEFVKAFTKATQPFVGTFEALTQQGEWAEVSAYITGQPGEHTRVIRTLPRTSQSEVNDWAAVDSAGMVDAVSDLLGEVPGLSYRDMDPFLSWCVRVVRALVNANQLESAEHVAAVLFGTTAGVDQFAPSRTILDWLAVLPRRAGEAMERALHSSESWEFFQERARNQFENHTDTELIAKLRQS</sequence>
<evidence type="ECO:0000259" key="1">
    <source>
        <dbReference type="PROSITE" id="PS50011"/>
    </source>
</evidence>
<keyword evidence="3" id="KW-1185">Reference proteome</keyword>
<dbReference type="Proteomes" id="UP001212421">
    <property type="component" value="Chromosome"/>
</dbReference>
<reference evidence="2 3" key="1">
    <citation type="submission" date="2021-05" db="EMBL/GenBank/DDBJ databases">
        <authorList>
            <person name="Kumar R."/>
            <person name="Kumar A."/>
            <person name="Mukhia S."/>
        </authorList>
    </citation>
    <scope>NUCLEOTIDE SEQUENCE [LARGE SCALE GENOMIC DNA]</scope>
    <source>
        <strain evidence="2 3">ERMR7:08</strain>
    </source>
</reference>
<dbReference type="PANTHER" id="PTHR24359">
    <property type="entry name" value="SERINE/THREONINE-PROTEIN KINASE SBK1"/>
    <property type="match status" value="1"/>
</dbReference>
<dbReference type="PANTHER" id="PTHR24359:SF1">
    <property type="entry name" value="INHIBITOR OF NUCLEAR FACTOR KAPPA-B KINASE EPSILON SUBUNIT HOMOLOG 1-RELATED"/>
    <property type="match status" value="1"/>
</dbReference>
<dbReference type="InterPro" id="IPR011009">
    <property type="entry name" value="Kinase-like_dom_sf"/>
</dbReference>
<feature type="domain" description="Protein kinase" evidence="1">
    <location>
        <begin position="1"/>
        <end position="237"/>
    </location>
</feature>
<organism evidence="2 3">
    <name type="scientific">Cryobacterium breve</name>
    <dbReference type="NCBI Taxonomy" id="1259258"/>
    <lineage>
        <taxon>Bacteria</taxon>
        <taxon>Bacillati</taxon>
        <taxon>Actinomycetota</taxon>
        <taxon>Actinomycetes</taxon>
        <taxon>Micrococcales</taxon>
        <taxon>Microbacteriaceae</taxon>
        <taxon>Cryobacterium</taxon>
    </lineage>
</organism>
<dbReference type="Gene3D" id="1.10.510.10">
    <property type="entry name" value="Transferase(Phosphotransferase) domain 1"/>
    <property type="match status" value="1"/>
</dbReference>
<keyword evidence="2" id="KW-0418">Kinase</keyword>
<evidence type="ECO:0000313" key="2">
    <source>
        <dbReference type="EMBL" id="WBM80673.1"/>
    </source>
</evidence>
<evidence type="ECO:0000313" key="3">
    <source>
        <dbReference type="Proteomes" id="UP001212421"/>
    </source>
</evidence>
<dbReference type="SUPFAM" id="SSF56112">
    <property type="entry name" value="Protein kinase-like (PK-like)"/>
    <property type="match status" value="1"/>
</dbReference>